<dbReference type="EMBL" id="RQGT01000060">
    <property type="protein sequence ID" value="TGM17232.1"/>
    <property type="molecule type" value="Genomic_DNA"/>
</dbReference>
<sequence length="340" mass="39333">MFNDNLLTSIITKLQLDPERVEKIETLIDSMQDLIENDFSSKDYSHLISTRDYMSGFKNRLLFEYSKPIQEMEIFIEHCKGIGESTSKRLDSENSKKGDALLRLYQKSTLIASEIVYLVKGGYASAATSRWRSLFEVSVITMFLALNDEETSVRYFDYEVVERKRELDTYLSNMDYLGFEKIPDKTIANINKEYNDVLEKYGKAFARSFGWASFILKKEKLSLHDLMDNTNTHYLKPFYQFSNNYVHGGPKSLFDNLGYIDGISSKNTISGASNIGFTDAGQLTALSYYNVTLAYFSYNPIMEDLISLLHLYSKINRIGTRFFDVEQEIIKREIRINELD</sequence>
<name>A0ABY2N521_9LEPT</name>
<dbReference type="InterPro" id="IPR043733">
    <property type="entry name" value="DUF5677"/>
</dbReference>
<evidence type="ECO:0000313" key="2">
    <source>
        <dbReference type="Proteomes" id="UP000297422"/>
    </source>
</evidence>
<dbReference type="RefSeq" id="WP_135684603.1">
    <property type="nucleotide sequence ID" value="NZ_RQEQ01000012.1"/>
</dbReference>
<reference evidence="2" key="1">
    <citation type="journal article" date="2019" name="PLoS Negl. Trop. Dis.">
        <title>Revisiting the worldwide diversity of Leptospira species in the environment.</title>
        <authorList>
            <person name="Vincent A.T."/>
            <person name="Schiettekatte O."/>
            <person name="Bourhy P."/>
            <person name="Veyrier F.J."/>
            <person name="Picardeau M."/>
        </authorList>
    </citation>
    <scope>NUCLEOTIDE SEQUENCE [LARGE SCALE GENOMIC DNA]</scope>
    <source>
        <strain evidence="2">201702407</strain>
    </source>
</reference>
<dbReference type="Proteomes" id="UP000297422">
    <property type="component" value="Unassembled WGS sequence"/>
</dbReference>
<gene>
    <name evidence="1" type="ORF">EHQ90_07830</name>
</gene>
<dbReference type="Pfam" id="PF18928">
    <property type="entry name" value="DUF5677"/>
    <property type="match status" value="1"/>
</dbReference>
<keyword evidence="2" id="KW-1185">Reference proteome</keyword>
<accession>A0ABY2N521</accession>
<protein>
    <submittedName>
        <fullName evidence="1">Uncharacterized protein</fullName>
    </submittedName>
</protein>
<proteinExistence type="predicted"/>
<comment type="caution">
    <text evidence="1">The sequence shown here is derived from an EMBL/GenBank/DDBJ whole genome shotgun (WGS) entry which is preliminary data.</text>
</comment>
<evidence type="ECO:0000313" key="1">
    <source>
        <dbReference type="EMBL" id="TGM17232.1"/>
    </source>
</evidence>
<organism evidence="1 2">
    <name type="scientific">Leptospira stimsonii</name>
    <dbReference type="NCBI Taxonomy" id="2202203"/>
    <lineage>
        <taxon>Bacteria</taxon>
        <taxon>Pseudomonadati</taxon>
        <taxon>Spirochaetota</taxon>
        <taxon>Spirochaetia</taxon>
        <taxon>Leptospirales</taxon>
        <taxon>Leptospiraceae</taxon>
        <taxon>Leptospira</taxon>
    </lineage>
</organism>